<dbReference type="GO" id="GO:0000781">
    <property type="term" value="C:chromosome, telomeric region"/>
    <property type="evidence" value="ECO:0007669"/>
    <property type="project" value="UniProtKB-SubCell"/>
</dbReference>
<keyword evidence="7" id="KW-0819">tRNA processing</keyword>
<comment type="subcellular location">
    <subcellularLocation>
        <location evidence="2">Chromosome</location>
        <location evidence="2">Telomere</location>
    </subcellularLocation>
    <subcellularLocation>
        <location evidence="1">Nucleus</location>
    </subcellularLocation>
</comment>
<evidence type="ECO:0000313" key="16">
    <source>
        <dbReference type="Proteomes" id="UP001201262"/>
    </source>
</evidence>
<evidence type="ECO:0000256" key="14">
    <source>
        <dbReference type="SAM" id="MobiDB-lite"/>
    </source>
</evidence>
<evidence type="ECO:0000256" key="1">
    <source>
        <dbReference type="ARBA" id="ARBA00004123"/>
    </source>
</evidence>
<comment type="function">
    <text evidence="13">Component of the EKC/KEOPS complex that is required for the formation of a threonylcarbamoyl group on adenosine at position 37 (t(6)A37) in tRNAs that read codons beginning with adenine. The complex is probably involved in the transfer of the threonylcarbamoyl moiety of threonylcarbamoyl-AMP (TC-AMP) to the N6 group of A37. GON7 likely plays a supporting role to the catalytic subunit KAE1 in the complex. The EKC/KEOPS complex also promotes both telomere uncapping and telomere elongation. The complex is required for efficient recruitment of transcriptional coactivators.</text>
</comment>
<gene>
    <name evidence="15" type="ORF">BGW36DRAFT_422491</name>
</gene>
<dbReference type="InterPro" id="IPR014849">
    <property type="entry name" value="EKC/KEOPS_Gon7"/>
</dbReference>
<feature type="region of interest" description="Disordered" evidence="14">
    <location>
        <begin position="70"/>
        <end position="99"/>
    </location>
</feature>
<organism evidence="15 16">
    <name type="scientific">Talaromyces proteolyticus</name>
    <dbReference type="NCBI Taxonomy" id="1131652"/>
    <lineage>
        <taxon>Eukaryota</taxon>
        <taxon>Fungi</taxon>
        <taxon>Dikarya</taxon>
        <taxon>Ascomycota</taxon>
        <taxon>Pezizomycotina</taxon>
        <taxon>Eurotiomycetes</taxon>
        <taxon>Eurotiomycetidae</taxon>
        <taxon>Eurotiales</taxon>
        <taxon>Trichocomaceae</taxon>
        <taxon>Talaromyces</taxon>
        <taxon>Talaromyces sect. Bacilispori</taxon>
    </lineage>
</organism>
<keyword evidence="9" id="KW-0805">Transcription regulation</keyword>
<feature type="compositionally biased region" description="Acidic residues" evidence="14">
    <location>
        <begin position="90"/>
        <end position="99"/>
    </location>
</feature>
<comment type="subunit">
    <text evidence="4">Component of the EKC/KEOPS complex composed of at least BUD32, CGI121, GON7, KAE1 and PCC1; the whole complex dimerizes.</text>
</comment>
<feature type="compositionally biased region" description="Basic and acidic residues" evidence="14">
    <location>
        <begin position="70"/>
        <end position="89"/>
    </location>
</feature>
<evidence type="ECO:0000256" key="9">
    <source>
        <dbReference type="ARBA" id="ARBA00023015"/>
    </source>
</evidence>
<proteinExistence type="inferred from homology"/>
<keyword evidence="10" id="KW-0010">Activator</keyword>
<evidence type="ECO:0000256" key="4">
    <source>
        <dbReference type="ARBA" id="ARBA00011534"/>
    </source>
</evidence>
<keyword evidence="12" id="KW-0539">Nucleus</keyword>
<dbReference type="Pfam" id="PF08738">
    <property type="entry name" value="Gon7"/>
    <property type="match status" value="1"/>
</dbReference>
<sequence length="99" mass="10858">MAPTSDKPIISASYSSPHPPTAQVYQHELAAPLRKGQSVAEKKAYLAELRGLVALVQGEVNIFLTERMEEDKKAAGGTKDVELEAKEEQNYGEENVEDD</sequence>
<dbReference type="AlphaFoldDB" id="A0AAD4L4S9"/>
<dbReference type="GO" id="GO:0008033">
    <property type="term" value="P:tRNA processing"/>
    <property type="evidence" value="ECO:0007669"/>
    <property type="project" value="UniProtKB-KW"/>
</dbReference>
<keyword evidence="11" id="KW-0804">Transcription</keyword>
<evidence type="ECO:0000256" key="3">
    <source>
        <dbReference type="ARBA" id="ARBA00008529"/>
    </source>
</evidence>
<dbReference type="RefSeq" id="XP_046078588.1">
    <property type="nucleotide sequence ID" value="XM_046219705.1"/>
</dbReference>
<dbReference type="EMBL" id="JAJTJA010000001">
    <property type="protein sequence ID" value="KAH8705967.1"/>
    <property type="molecule type" value="Genomic_DNA"/>
</dbReference>
<keyword evidence="6" id="KW-0158">Chromosome</keyword>
<comment type="similarity">
    <text evidence="3">Belongs to the GON7 family.</text>
</comment>
<comment type="caution">
    <text evidence="15">The sequence shown here is derived from an EMBL/GenBank/DDBJ whole genome shotgun (WGS) entry which is preliminary data.</text>
</comment>
<accession>A0AAD4L4S9</accession>
<dbReference type="GO" id="GO:0005634">
    <property type="term" value="C:nucleus"/>
    <property type="evidence" value="ECO:0007669"/>
    <property type="project" value="UniProtKB-SubCell"/>
</dbReference>
<evidence type="ECO:0000313" key="15">
    <source>
        <dbReference type="EMBL" id="KAH8705967.1"/>
    </source>
</evidence>
<keyword evidence="16" id="KW-1185">Reference proteome</keyword>
<evidence type="ECO:0000256" key="12">
    <source>
        <dbReference type="ARBA" id="ARBA00023242"/>
    </source>
</evidence>
<evidence type="ECO:0000256" key="8">
    <source>
        <dbReference type="ARBA" id="ARBA00022895"/>
    </source>
</evidence>
<feature type="region of interest" description="Disordered" evidence="14">
    <location>
        <begin position="1"/>
        <end position="21"/>
    </location>
</feature>
<reference evidence="15" key="1">
    <citation type="submission" date="2021-12" db="EMBL/GenBank/DDBJ databases">
        <title>Convergent genome expansion in fungi linked to evolution of root-endophyte symbiosis.</title>
        <authorList>
            <consortium name="DOE Joint Genome Institute"/>
            <person name="Ke Y.-H."/>
            <person name="Bonito G."/>
            <person name="Liao H.-L."/>
            <person name="Looney B."/>
            <person name="Rojas-Flechas A."/>
            <person name="Nash J."/>
            <person name="Hameed K."/>
            <person name="Schadt C."/>
            <person name="Martin F."/>
            <person name="Crous P.W."/>
            <person name="Miettinen O."/>
            <person name="Magnuson J.K."/>
            <person name="Labbe J."/>
            <person name="Jacobson D."/>
            <person name="Doktycz M.J."/>
            <person name="Veneault-Fourrey C."/>
            <person name="Kuo A."/>
            <person name="Mondo S."/>
            <person name="Calhoun S."/>
            <person name="Riley R."/>
            <person name="Ohm R."/>
            <person name="LaButti K."/>
            <person name="Andreopoulos B."/>
            <person name="Pangilinan J."/>
            <person name="Nolan M."/>
            <person name="Tritt A."/>
            <person name="Clum A."/>
            <person name="Lipzen A."/>
            <person name="Daum C."/>
            <person name="Barry K."/>
            <person name="Grigoriev I.V."/>
            <person name="Vilgalys R."/>
        </authorList>
    </citation>
    <scope>NUCLEOTIDE SEQUENCE</scope>
    <source>
        <strain evidence="15">PMI_201</strain>
    </source>
</reference>
<dbReference type="Proteomes" id="UP001201262">
    <property type="component" value="Unassembled WGS sequence"/>
</dbReference>
<evidence type="ECO:0000256" key="11">
    <source>
        <dbReference type="ARBA" id="ARBA00023163"/>
    </source>
</evidence>
<evidence type="ECO:0000256" key="10">
    <source>
        <dbReference type="ARBA" id="ARBA00023159"/>
    </source>
</evidence>
<evidence type="ECO:0000256" key="13">
    <source>
        <dbReference type="ARBA" id="ARBA00025393"/>
    </source>
</evidence>
<name>A0AAD4L4S9_9EURO</name>
<evidence type="ECO:0000256" key="2">
    <source>
        <dbReference type="ARBA" id="ARBA00004574"/>
    </source>
</evidence>
<evidence type="ECO:0000256" key="6">
    <source>
        <dbReference type="ARBA" id="ARBA00022454"/>
    </source>
</evidence>
<dbReference type="GeneID" id="70249992"/>
<evidence type="ECO:0000256" key="7">
    <source>
        <dbReference type="ARBA" id="ARBA00022694"/>
    </source>
</evidence>
<evidence type="ECO:0000256" key="5">
    <source>
        <dbReference type="ARBA" id="ARBA00019746"/>
    </source>
</evidence>
<protein>
    <recommendedName>
        <fullName evidence="5">EKC/KEOPS complex subunit GON7</fullName>
    </recommendedName>
</protein>
<keyword evidence="8" id="KW-0779">Telomere</keyword>